<accession>A0ABW5F5U5</accession>
<dbReference type="EMBL" id="JBHUIG010000061">
    <property type="protein sequence ID" value="MFD2323498.1"/>
    <property type="molecule type" value="Genomic_DNA"/>
</dbReference>
<evidence type="ECO:0000313" key="2">
    <source>
        <dbReference type="Proteomes" id="UP001597287"/>
    </source>
</evidence>
<evidence type="ECO:0000313" key="1">
    <source>
        <dbReference type="EMBL" id="MFD2323498.1"/>
    </source>
</evidence>
<dbReference type="Proteomes" id="UP001597287">
    <property type="component" value="Unassembled WGS sequence"/>
</dbReference>
<dbReference type="RefSeq" id="WP_380105564.1">
    <property type="nucleotide sequence ID" value="NZ_JBHSIH010000001.1"/>
</dbReference>
<reference evidence="2" key="1">
    <citation type="journal article" date="2019" name="Int. J. Syst. Evol. Microbiol.">
        <title>The Global Catalogue of Microorganisms (GCM) 10K type strain sequencing project: providing services to taxonomists for standard genome sequencing and annotation.</title>
        <authorList>
            <consortium name="The Broad Institute Genomics Platform"/>
            <consortium name="The Broad Institute Genome Sequencing Center for Infectious Disease"/>
            <person name="Wu L."/>
            <person name="Ma J."/>
        </authorList>
    </citation>
    <scope>NUCLEOTIDE SEQUENCE [LARGE SCALE GENOMIC DNA]</scope>
    <source>
        <strain evidence="2">CCUG 62793</strain>
    </source>
</reference>
<proteinExistence type="predicted"/>
<protein>
    <submittedName>
        <fullName evidence="1">Uncharacterized protein</fullName>
    </submittedName>
</protein>
<comment type="caution">
    <text evidence="1">The sequence shown here is derived from an EMBL/GenBank/DDBJ whole genome shotgun (WGS) entry which is preliminary data.</text>
</comment>
<sequence>MAEKAKRVSREEILKMLNIHSDGAMTYHIANCVGFRGNAAPVRRELEKMMRDGAVEHAPDNIYARQIKWRLKRAQAQQKGRA</sequence>
<keyword evidence="2" id="KW-1185">Reference proteome</keyword>
<gene>
    <name evidence="1" type="ORF">ACFSPV_32925</name>
</gene>
<name>A0ABW5F5U5_9BURK</name>
<organism evidence="1 2">
    <name type="scientific">Delftia deserti</name>
    <dbReference type="NCBI Taxonomy" id="1651218"/>
    <lineage>
        <taxon>Bacteria</taxon>
        <taxon>Pseudomonadati</taxon>
        <taxon>Pseudomonadota</taxon>
        <taxon>Betaproteobacteria</taxon>
        <taxon>Burkholderiales</taxon>
        <taxon>Comamonadaceae</taxon>
        <taxon>Delftia</taxon>
    </lineage>
</organism>